<proteinExistence type="predicted"/>
<dbReference type="SUPFAM" id="SSF49313">
    <property type="entry name" value="Cadherin-like"/>
    <property type="match status" value="1"/>
</dbReference>
<reference evidence="1" key="1">
    <citation type="journal article" date="2014" name="Front. Microbiol.">
        <title>High frequency of phylogenetically diverse reductive dehalogenase-homologous genes in deep subseafloor sedimentary metagenomes.</title>
        <authorList>
            <person name="Kawai M."/>
            <person name="Futagami T."/>
            <person name="Toyoda A."/>
            <person name="Takaki Y."/>
            <person name="Nishi S."/>
            <person name="Hori S."/>
            <person name="Arai W."/>
            <person name="Tsubouchi T."/>
            <person name="Morono Y."/>
            <person name="Uchiyama I."/>
            <person name="Ito T."/>
            <person name="Fujiyama A."/>
            <person name="Inagaki F."/>
            <person name="Takami H."/>
        </authorList>
    </citation>
    <scope>NUCLEOTIDE SEQUENCE</scope>
    <source>
        <strain evidence="1">Expedition CK06-06</strain>
    </source>
</reference>
<gene>
    <name evidence="1" type="ORF">S01H1_23788</name>
</gene>
<comment type="caution">
    <text evidence="1">The sequence shown here is derived from an EMBL/GenBank/DDBJ whole genome shotgun (WGS) entry which is preliminary data.</text>
</comment>
<dbReference type="GO" id="GO:0016020">
    <property type="term" value="C:membrane"/>
    <property type="evidence" value="ECO:0007669"/>
    <property type="project" value="InterPro"/>
</dbReference>
<dbReference type="InterPro" id="IPR015919">
    <property type="entry name" value="Cadherin-like_sf"/>
</dbReference>
<dbReference type="GO" id="GO:0005509">
    <property type="term" value="F:calcium ion binding"/>
    <property type="evidence" value="ECO:0007669"/>
    <property type="project" value="InterPro"/>
</dbReference>
<feature type="non-terminal residue" evidence="1">
    <location>
        <position position="1"/>
    </location>
</feature>
<evidence type="ECO:0008006" key="2">
    <source>
        <dbReference type="Google" id="ProtNLM"/>
    </source>
</evidence>
<dbReference type="EMBL" id="BARS01013866">
    <property type="protein sequence ID" value="GAF87761.1"/>
    <property type="molecule type" value="Genomic_DNA"/>
</dbReference>
<name>X0TKF2_9ZZZZ</name>
<dbReference type="AlphaFoldDB" id="X0TKF2"/>
<accession>X0TKF2</accession>
<protein>
    <recommendedName>
        <fullName evidence="2">Dystroglycan-type cadherin-like domain-containing protein</fullName>
    </recommendedName>
</protein>
<dbReference type="Gene3D" id="2.60.40.10">
    <property type="entry name" value="Immunoglobulins"/>
    <property type="match status" value="1"/>
</dbReference>
<feature type="non-terminal residue" evidence="1">
    <location>
        <position position="117"/>
    </location>
</feature>
<sequence length="117" mass="12197">VGGVPSYTWIISSGALPAGLSLSTTGEISGTPTATGTYNFTVEVQDANNLVVSKGFSITITEEANTAPTITPIQTDPNFKDSILVGEVFTYNVQAYDPDAGDVLAFSLQNFPTGMSI</sequence>
<evidence type="ECO:0000313" key="1">
    <source>
        <dbReference type="EMBL" id="GAF87761.1"/>
    </source>
</evidence>
<dbReference type="InterPro" id="IPR013783">
    <property type="entry name" value="Ig-like_fold"/>
</dbReference>
<dbReference type="Pfam" id="PF05345">
    <property type="entry name" value="He_PIG"/>
    <property type="match status" value="1"/>
</dbReference>
<organism evidence="1">
    <name type="scientific">marine sediment metagenome</name>
    <dbReference type="NCBI Taxonomy" id="412755"/>
    <lineage>
        <taxon>unclassified sequences</taxon>
        <taxon>metagenomes</taxon>
        <taxon>ecological metagenomes</taxon>
    </lineage>
</organism>